<keyword evidence="1" id="KW-1133">Transmembrane helix</keyword>
<keyword evidence="1" id="KW-0812">Transmembrane</keyword>
<protein>
    <submittedName>
        <fullName evidence="2">Threonine aspartase</fullName>
    </submittedName>
</protein>
<comment type="caution">
    <text evidence="2">The sequence shown here is derived from an EMBL/GenBank/DDBJ whole genome shotgun (WGS) entry which is preliminary data.</text>
</comment>
<keyword evidence="3" id="KW-1185">Reference proteome</keyword>
<keyword evidence="1" id="KW-0472">Membrane</keyword>
<evidence type="ECO:0000256" key="1">
    <source>
        <dbReference type="SAM" id="Phobius"/>
    </source>
</evidence>
<reference evidence="2 3" key="1">
    <citation type="journal article" date="2022" name="Nat. Plants">
        <title>Genomes of leafy and leafless Platanthera orchids illuminate the evolution of mycoheterotrophy.</title>
        <authorList>
            <person name="Li M.H."/>
            <person name="Liu K.W."/>
            <person name="Li Z."/>
            <person name="Lu H.C."/>
            <person name="Ye Q.L."/>
            <person name="Zhang D."/>
            <person name="Wang J.Y."/>
            <person name="Li Y.F."/>
            <person name="Zhong Z.M."/>
            <person name="Liu X."/>
            <person name="Yu X."/>
            <person name="Liu D.K."/>
            <person name="Tu X.D."/>
            <person name="Liu B."/>
            <person name="Hao Y."/>
            <person name="Liao X.Y."/>
            <person name="Jiang Y.T."/>
            <person name="Sun W.H."/>
            <person name="Chen J."/>
            <person name="Chen Y.Q."/>
            <person name="Ai Y."/>
            <person name="Zhai J.W."/>
            <person name="Wu S.S."/>
            <person name="Zhou Z."/>
            <person name="Hsiao Y.Y."/>
            <person name="Wu W.L."/>
            <person name="Chen Y.Y."/>
            <person name="Lin Y.F."/>
            <person name="Hsu J.L."/>
            <person name="Li C.Y."/>
            <person name="Wang Z.W."/>
            <person name="Zhao X."/>
            <person name="Zhong W.Y."/>
            <person name="Ma X.K."/>
            <person name="Ma L."/>
            <person name="Huang J."/>
            <person name="Chen G.Z."/>
            <person name="Huang M.Z."/>
            <person name="Huang L."/>
            <person name="Peng D.H."/>
            <person name="Luo Y.B."/>
            <person name="Zou S.Q."/>
            <person name="Chen S.P."/>
            <person name="Lan S."/>
            <person name="Tsai W.C."/>
            <person name="Van de Peer Y."/>
            <person name="Liu Z.J."/>
        </authorList>
    </citation>
    <scope>NUCLEOTIDE SEQUENCE [LARGE SCALE GENOMIC DNA]</scope>
    <source>
        <strain evidence="2">Lor288</strain>
    </source>
</reference>
<organism evidence="2 3">
    <name type="scientific">Platanthera guangdongensis</name>
    <dbReference type="NCBI Taxonomy" id="2320717"/>
    <lineage>
        <taxon>Eukaryota</taxon>
        <taxon>Viridiplantae</taxon>
        <taxon>Streptophyta</taxon>
        <taxon>Embryophyta</taxon>
        <taxon>Tracheophyta</taxon>
        <taxon>Spermatophyta</taxon>
        <taxon>Magnoliopsida</taxon>
        <taxon>Liliopsida</taxon>
        <taxon>Asparagales</taxon>
        <taxon>Orchidaceae</taxon>
        <taxon>Orchidoideae</taxon>
        <taxon>Orchideae</taxon>
        <taxon>Orchidinae</taxon>
        <taxon>Platanthera</taxon>
    </lineage>
</organism>
<proteinExistence type="predicted"/>
<sequence>MRNALLVVISRILLLLRFDPSLLTLLRSGLFSLFVAACLFADLFFSGRALLSHAGPASACMKVLHSVIQEGKHFSSDTGAGVLLVQAETLEGTRSSPLLKSVEVVAAYSSLSFGVRYFGSSMDRPKVSVLRSAGRSNRGEINHFAACIETEVVSVPLLS</sequence>
<dbReference type="Proteomes" id="UP001412067">
    <property type="component" value="Unassembled WGS sequence"/>
</dbReference>
<accession>A0ABR2MK39</accession>
<name>A0ABR2MK39_9ASPA</name>
<feature type="transmembrane region" description="Helical" evidence="1">
    <location>
        <begin position="30"/>
        <end position="51"/>
    </location>
</feature>
<dbReference type="EMBL" id="JBBWWR010000007">
    <property type="protein sequence ID" value="KAK8964559.1"/>
    <property type="molecule type" value="Genomic_DNA"/>
</dbReference>
<gene>
    <name evidence="2" type="ORF">KSP40_PGU012982</name>
</gene>
<evidence type="ECO:0000313" key="3">
    <source>
        <dbReference type="Proteomes" id="UP001412067"/>
    </source>
</evidence>
<evidence type="ECO:0000313" key="2">
    <source>
        <dbReference type="EMBL" id="KAK8964559.1"/>
    </source>
</evidence>